<accession>A0A0U4BZ11</accession>
<evidence type="ECO:0000313" key="3">
    <source>
        <dbReference type="Proteomes" id="UP000067689"/>
    </source>
</evidence>
<dbReference type="KEGG" id="aer:AERYTH_04970"/>
<dbReference type="OrthoDB" id="231241at2"/>
<keyword evidence="1" id="KW-0732">Signal</keyword>
<feature type="chain" id="PRO_5006847542" description="Ig-like domain-containing protein" evidence="1">
    <location>
        <begin position="30"/>
        <end position="806"/>
    </location>
</feature>
<protein>
    <recommendedName>
        <fullName evidence="4">Ig-like domain-containing protein</fullName>
    </recommendedName>
</protein>
<evidence type="ECO:0008006" key="4">
    <source>
        <dbReference type="Google" id="ProtNLM"/>
    </source>
</evidence>
<proteinExistence type="predicted"/>
<dbReference type="PATRIC" id="fig|2041.4.peg.1030"/>
<dbReference type="AlphaFoldDB" id="A0A0U4BZ11"/>
<organism evidence="2 3">
    <name type="scientific">Aeromicrobium erythreum</name>
    <dbReference type="NCBI Taxonomy" id="2041"/>
    <lineage>
        <taxon>Bacteria</taxon>
        <taxon>Bacillati</taxon>
        <taxon>Actinomycetota</taxon>
        <taxon>Actinomycetes</taxon>
        <taxon>Propionibacteriales</taxon>
        <taxon>Nocardioidaceae</taxon>
        <taxon>Aeromicrobium</taxon>
    </lineage>
</organism>
<reference evidence="2 3" key="1">
    <citation type="journal article" date="1991" name="Int. J. Syst. Bacteriol.">
        <title>Description of the erythromycin-producing bacterium Arthrobacter sp. strain NRRL B-3381 as Aeromicrobium erythreum gen. nov., sp. nov.</title>
        <authorList>
            <person name="Miller E.S."/>
            <person name="Woese C.R."/>
            <person name="Brenner S."/>
        </authorList>
    </citation>
    <scope>NUCLEOTIDE SEQUENCE [LARGE SCALE GENOMIC DNA]</scope>
    <source>
        <strain evidence="2 3">AR18</strain>
    </source>
</reference>
<gene>
    <name evidence="2" type="ORF">AERYTH_04970</name>
</gene>
<dbReference type="EMBL" id="CP011502">
    <property type="protein sequence ID" value="ALX04095.1"/>
    <property type="molecule type" value="Genomic_DNA"/>
</dbReference>
<dbReference type="STRING" id="2041.AERYTH_04970"/>
<sequence>MPLHLRRPTAALAALVLPGLLALAAPATAAPAPQATGQLVGELATGRTLTVDPSAAPAPAGDAPVYRGVFRFSSSTCSGGGERRAAADATTVTVPQDALFTSDVGAYYALSWDVAGSPVSGQCYGPVQRGFSSLSVDYSPAQPAQGVELTATGSVSPDTDLNGTTRRSYAWFLDGRQAGTGPTFTPTADAAGQELVLTVTATRSGYADQTASTEPRRVPQRVIGAPAPTIDDTTPAVGQLLTASDGFGAAPRPDGLSTTYRWGTVADDATCTVAGAASPTHRVVRAELGRRLCVVSSLSAPGHDPESHTSAPTEAVAAGTFTVRPTIDDTTPVVGQKLTASPGTDDAGVSVTYRWGRDDAGECNLLDDGSAGATYTVRAADLASRLCVRGSYSSTGYEPATRTSDPTAAVARGTLVPATPTIDDTTPTFGDVLTATQPRDGLPAEAQASFRWGTVSDTGASATCTTAGDPGVQHTVTAGEVGARLCVVSTVSADGYTSGTATSAPTSVAVEASLDAPTPTVVNTSRTNGAPRIDDVLEARTDTTGLPAGTRVDLAWGRLTGTGANATCTPTSAAGSTGAKYTVTAADGGSSVCVVATASRTGHTTDRASSAGTPVVLKRVGALTTPMVTGGSSAPRPGELLQVARPATAPQDATVTVAWGRVRGGACVANGATGSSYRVTVADLGRSLCATTTVGGPAYEKDVSVVSTRQALVTERARLAVDDRTVVGRQKVAVRGYGLRPGQTYRLLALGRVVERGTVAANGRYVGTYRFPSSTTSHPGRAIRLVVSDASGRRTFDATVKVTYRR</sequence>
<dbReference type="Gene3D" id="2.60.40.2700">
    <property type="match status" value="4"/>
</dbReference>
<dbReference type="Proteomes" id="UP000067689">
    <property type="component" value="Chromosome"/>
</dbReference>
<evidence type="ECO:0000313" key="2">
    <source>
        <dbReference type="EMBL" id="ALX04095.1"/>
    </source>
</evidence>
<feature type="signal peptide" evidence="1">
    <location>
        <begin position="1"/>
        <end position="29"/>
    </location>
</feature>
<evidence type="ECO:0000256" key="1">
    <source>
        <dbReference type="SAM" id="SignalP"/>
    </source>
</evidence>
<dbReference type="RefSeq" id="WP_067855433.1">
    <property type="nucleotide sequence ID" value="NZ_CP011502.1"/>
</dbReference>
<name>A0A0U4BZ11_9ACTN</name>
<keyword evidence="3" id="KW-1185">Reference proteome</keyword>